<gene>
    <name evidence="1" type="ORF">EV688_101432</name>
</gene>
<dbReference type="SUPFAM" id="SSF54427">
    <property type="entry name" value="NTF2-like"/>
    <property type="match status" value="1"/>
</dbReference>
<dbReference type="InterPro" id="IPR032710">
    <property type="entry name" value="NTF2-like_dom_sf"/>
</dbReference>
<reference evidence="1 2" key="1">
    <citation type="submission" date="2019-03" db="EMBL/GenBank/DDBJ databases">
        <title>Genomic Encyclopedia of Type Strains, Phase IV (KMG-IV): sequencing the most valuable type-strain genomes for metagenomic binning, comparative biology and taxonomic classification.</title>
        <authorList>
            <person name="Goeker M."/>
        </authorList>
    </citation>
    <scope>NUCLEOTIDE SEQUENCE [LARGE SCALE GENOMIC DNA]</scope>
    <source>
        <strain evidence="1 2">DSM 23344</strain>
    </source>
</reference>
<dbReference type="RefSeq" id="WP_131917531.1">
    <property type="nucleotide sequence ID" value="NZ_QQSW01000006.1"/>
</dbReference>
<dbReference type="Gene3D" id="3.10.450.50">
    <property type="match status" value="1"/>
</dbReference>
<keyword evidence="2" id="KW-1185">Reference proteome</keyword>
<sequence>MNYFDAFERAVVDGRWQEVEEMLTEQVTYKVEGVPFACEIDGRAAVMDAFRKSTRAFDATMDFRLLEILSIVRLADNHIRVELLSGYGRDKVGSMTAPVAIEVKTNGSRVSSLRDTYDPTLSMPALSWLAANLGDADPSYV</sequence>
<accession>A0A4R2KX75</accession>
<evidence type="ECO:0008006" key="3">
    <source>
        <dbReference type="Google" id="ProtNLM"/>
    </source>
</evidence>
<proteinExistence type="predicted"/>
<dbReference type="Proteomes" id="UP000294980">
    <property type="component" value="Unassembled WGS sequence"/>
</dbReference>
<organism evidence="1 2">
    <name type="scientific">Chromatocurvus halotolerans</name>
    <dbReference type="NCBI Taxonomy" id="1132028"/>
    <lineage>
        <taxon>Bacteria</taxon>
        <taxon>Pseudomonadati</taxon>
        <taxon>Pseudomonadota</taxon>
        <taxon>Gammaproteobacteria</taxon>
        <taxon>Cellvibrionales</taxon>
        <taxon>Halieaceae</taxon>
        <taxon>Chromatocurvus</taxon>
    </lineage>
</organism>
<comment type="caution">
    <text evidence="1">The sequence shown here is derived from an EMBL/GenBank/DDBJ whole genome shotgun (WGS) entry which is preliminary data.</text>
</comment>
<dbReference type="AlphaFoldDB" id="A0A4R2KX75"/>
<protein>
    <recommendedName>
        <fullName evidence="3">SnoaL-like protein</fullName>
    </recommendedName>
</protein>
<name>A0A4R2KX75_9GAMM</name>
<evidence type="ECO:0000313" key="2">
    <source>
        <dbReference type="Proteomes" id="UP000294980"/>
    </source>
</evidence>
<dbReference type="EMBL" id="SLWX01000001">
    <property type="protein sequence ID" value="TCO78614.1"/>
    <property type="molecule type" value="Genomic_DNA"/>
</dbReference>
<evidence type="ECO:0000313" key="1">
    <source>
        <dbReference type="EMBL" id="TCO78614.1"/>
    </source>
</evidence>